<reference evidence="2" key="1">
    <citation type="submission" date="2021-01" db="EMBL/GenBank/DDBJ databases">
        <authorList>
            <consortium name="Genoscope - CEA"/>
            <person name="William W."/>
        </authorList>
    </citation>
    <scope>NUCLEOTIDE SEQUENCE</scope>
</reference>
<dbReference type="GO" id="GO:0051959">
    <property type="term" value="F:dynein light intermediate chain binding"/>
    <property type="evidence" value="ECO:0007669"/>
    <property type="project" value="InterPro"/>
</dbReference>
<evidence type="ECO:0000313" key="3">
    <source>
        <dbReference type="Proteomes" id="UP000683925"/>
    </source>
</evidence>
<gene>
    <name evidence="2" type="ORF">POCTA_138.1.T0190028</name>
</gene>
<name>A0A8S1T4Y2_PAROT</name>
<organism evidence="2 3">
    <name type="scientific">Paramecium octaurelia</name>
    <dbReference type="NCBI Taxonomy" id="43137"/>
    <lineage>
        <taxon>Eukaryota</taxon>
        <taxon>Sar</taxon>
        <taxon>Alveolata</taxon>
        <taxon>Ciliophora</taxon>
        <taxon>Intramacronucleata</taxon>
        <taxon>Oligohymenophorea</taxon>
        <taxon>Peniculida</taxon>
        <taxon>Parameciidae</taxon>
        <taxon>Paramecium</taxon>
    </lineage>
</organism>
<comment type="caution">
    <text evidence="2">The sequence shown here is derived from an EMBL/GenBank/DDBJ whole genome shotgun (WGS) entry which is preliminary data.</text>
</comment>
<proteinExistence type="predicted"/>
<evidence type="ECO:0000259" key="1">
    <source>
        <dbReference type="Pfam" id="PF08385"/>
    </source>
</evidence>
<dbReference type="InterPro" id="IPR013594">
    <property type="entry name" value="Dynein_heavy_tail"/>
</dbReference>
<protein>
    <recommendedName>
        <fullName evidence="1">Dynein heavy chain tail domain-containing protein</fullName>
    </recommendedName>
</protein>
<dbReference type="PANTHER" id="PTHR46532">
    <property type="entry name" value="MALE FERTILITY FACTOR KL5"/>
    <property type="match status" value="1"/>
</dbReference>
<dbReference type="GO" id="GO:0045505">
    <property type="term" value="F:dynein intermediate chain binding"/>
    <property type="evidence" value="ECO:0007669"/>
    <property type="project" value="InterPro"/>
</dbReference>
<dbReference type="PANTHER" id="PTHR46532:SF11">
    <property type="entry name" value="DYNEIN AXONEMAL HEAVY CHAIN 12"/>
    <property type="match status" value="1"/>
</dbReference>
<feature type="domain" description="Dynein heavy chain tail" evidence="1">
    <location>
        <begin position="67"/>
        <end position="150"/>
    </location>
</feature>
<dbReference type="OrthoDB" id="10251809at2759"/>
<evidence type="ECO:0000313" key="2">
    <source>
        <dbReference type="EMBL" id="CAD8146666.1"/>
    </source>
</evidence>
<dbReference type="GO" id="GO:0005858">
    <property type="term" value="C:axonemal dynein complex"/>
    <property type="evidence" value="ECO:0007669"/>
    <property type="project" value="TreeGrafter"/>
</dbReference>
<dbReference type="EMBL" id="CAJJDP010000019">
    <property type="protein sequence ID" value="CAD8146666.1"/>
    <property type="molecule type" value="Genomic_DNA"/>
</dbReference>
<keyword evidence="3" id="KW-1185">Reference proteome</keyword>
<sequence>MNAQFIQQFIQDSSWPENVKKEFLAQLHKFMATLTEYSFSQEGITELYIPNEDLNNIEQASYDKDLLQRLEATLLHWQRQIKDIVNNQELAIENENAGLLDEISYLRQRKNNLSHIHEQLEKPEFKRIIQILSDSQYVQSFKECYSKLRSHSSNMQ</sequence>
<dbReference type="Proteomes" id="UP000683925">
    <property type="component" value="Unassembled WGS sequence"/>
</dbReference>
<dbReference type="InterPro" id="IPR026983">
    <property type="entry name" value="DHC"/>
</dbReference>
<dbReference type="GO" id="GO:0007018">
    <property type="term" value="P:microtubule-based movement"/>
    <property type="evidence" value="ECO:0007669"/>
    <property type="project" value="InterPro"/>
</dbReference>
<accession>A0A8S1T4Y2</accession>
<dbReference type="AlphaFoldDB" id="A0A8S1T4Y2"/>
<dbReference type="Pfam" id="PF08385">
    <property type="entry name" value="DHC_N1"/>
    <property type="match status" value="1"/>
</dbReference>